<name>A0A4Y2KMC8_ARAVE</name>
<accession>A0A4Y2KMC8</accession>
<gene>
    <name evidence="1" type="ORF">AVEN_146128_1</name>
</gene>
<dbReference type="EMBL" id="BGPR01004802">
    <property type="protein sequence ID" value="GBN03485.1"/>
    <property type="molecule type" value="Genomic_DNA"/>
</dbReference>
<proteinExistence type="predicted"/>
<comment type="caution">
    <text evidence="1">The sequence shown here is derived from an EMBL/GenBank/DDBJ whole genome shotgun (WGS) entry which is preliminary data.</text>
</comment>
<organism evidence="1 2">
    <name type="scientific">Araneus ventricosus</name>
    <name type="common">Orbweaver spider</name>
    <name type="synonym">Epeira ventricosa</name>
    <dbReference type="NCBI Taxonomy" id="182803"/>
    <lineage>
        <taxon>Eukaryota</taxon>
        <taxon>Metazoa</taxon>
        <taxon>Ecdysozoa</taxon>
        <taxon>Arthropoda</taxon>
        <taxon>Chelicerata</taxon>
        <taxon>Arachnida</taxon>
        <taxon>Araneae</taxon>
        <taxon>Araneomorphae</taxon>
        <taxon>Entelegynae</taxon>
        <taxon>Araneoidea</taxon>
        <taxon>Araneidae</taxon>
        <taxon>Araneus</taxon>
    </lineage>
</organism>
<evidence type="ECO:0000313" key="2">
    <source>
        <dbReference type="Proteomes" id="UP000499080"/>
    </source>
</evidence>
<dbReference type="Proteomes" id="UP000499080">
    <property type="component" value="Unassembled WGS sequence"/>
</dbReference>
<reference evidence="1 2" key="1">
    <citation type="journal article" date="2019" name="Sci. Rep.">
        <title>Orb-weaving spider Araneus ventricosus genome elucidates the spidroin gene catalogue.</title>
        <authorList>
            <person name="Kono N."/>
            <person name="Nakamura H."/>
            <person name="Ohtoshi R."/>
            <person name="Moran D.A.P."/>
            <person name="Shinohara A."/>
            <person name="Yoshida Y."/>
            <person name="Fujiwara M."/>
            <person name="Mori M."/>
            <person name="Tomita M."/>
            <person name="Arakawa K."/>
        </authorList>
    </citation>
    <scope>NUCLEOTIDE SEQUENCE [LARGE SCALE GENOMIC DNA]</scope>
</reference>
<evidence type="ECO:0000313" key="1">
    <source>
        <dbReference type="EMBL" id="GBN03485.1"/>
    </source>
</evidence>
<protein>
    <submittedName>
        <fullName evidence="1">Uncharacterized protein</fullName>
    </submittedName>
</protein>
<dbReference type="AlphaFoldDB" id="A0A4Y2KMC8"/>
<sequence>MNILPDFPDKPNFPKSERRSVPISSYFRGSSVNATILNLQVRPFRLEKRNYIAKIRELVDHAAFLRGILATRNLDIDTVKKYIKDSTGKFMEALKEFRNTAG</sequence>
<keyword evidence="2" id="KW-1185">Reference proteome</keyword>